<comment type="caution">
    <text evidence="1">The sequence shown here is derived from an EMBL/GenBank/DDBJ whole genome shotgun (WGS) entry which is preliminary data.</text>
</comment>
<dbReference type="AlphaFoldDB" id="A0A7X6RKL2"/>
<protein>
    <submittedName>
        <fullName evidence="1">DUF4254 domain-containing protein</fullName>
    </submittedName>
</protein>
<name>A0A7X6RKL2_9NOCA</name>
<evidence type="ECO:0000313" key="1">
    <source>
        <dbReference type="EMBL" id="NKY88838.1"/>
    </source>
</evidence>
<evidence type="ECO:0000313" key="2">
    <source>
        <dbReference type="Proteomes" id="UP000523447"/>
    </source>
</evidence>
<gene>
    <name evidence="1" type="ORF">HGA07_24885</name>
</gene>
<reference evidence="1 2" key="1">
    <citation type="submission" date="2020-04" db="EMBL/GenBank/DDBJ databases">
        <title>MicrobeNet Type strains.</title>
        <authorList>
            <person name="Nicholson A.C."/>
        </authorList>
    </citation>
    <scope>NUCLEOTIDE SEQUENCE [LARGE SCALE GENOMIC DNA]</scope>
    <source>
        <strain evidence="1 2">DSM 44445</strain>
    </source>
</reference>
<keyword evidence="2" id="KW-1185">Reference proteome</keyword>
<proteinExistence type="predicted"/>
<sequence>MIGTRLPARDLLLRVCADDISSTHPVAHAASQLARLHRDRLRDGGLGSCDIDCERARLTRLIDRWVAGEMPRPHGGAAMHTETVGMVVDRLARYCATAHSALTAPTTNWALHCAWRSLAEISLAYDDLAADLAGGHRRLPEFTYPVIPAVGGAR</sequence>
<dbReference type="RefSeq" id="WP_085997344.1">
    <property type="nucleotide sequence ID" value="NZ_CAWPHS010000029.1"/>
</dbReference>
<dbReference type="InterPro" id="IPR025350">
    <property type="entry name" value="DUF4254"/>
</dbReference>
<dbReference type="EMBL" id="JAAXPE010000035">
    <property type="protein sequence ID" value="NKY88838.1"/>
    <property type="molecule type" value="Genomic_DNA"/>
</dbReference>
<dbReference type="Pfam" id="PF14063">
    <property type="entry name" value="DUF4254"/>
    <property type="match status" value="1"/>
</dbReference>
<dbReference type="Proteomes" id="UP000523447">
    <property type="component" value="Unassembled WGS sequence"/>
</dbReference>
<organism evidence="1 2">
    <name type="scientific">Nocardia veterana</name>
    <dbReference type="NCBI Taxonomy" id="132249"/>
    <lineage>
        <taxon>Bacteria</taxon>
        <taxon>Bacillati</taxon>
        <taxon>Actinomycetota</taxon>
        <taxon>Actinomycetes</taxon>
        <taxon>Mycobacteriales</taxon>
        <taxon>Nocardiaceae</taxon>
        <taxon>Nocardia</taxon>
    </lineage>
</organism>
<accession>A0A7X6RKL2</accession>